<organism evidence="1 2">
    <name type="scientific">Candidatus Woesebacteria bacterium GW2011_GWA2_40_7</name>
    <dbReference type="NCBI Taxonomy" id="1618562"/>
    <lineage>
        <taxon>Bacteria</taxon>
        <taxon>Candidatus Woeseibacteriota</taxon>
    </lineage>
</organism>
<name>A0A0G0T9P0_9BACT</name>
<gene>
    <name evidence="1" type="ORF">UU16_C0016G0017</name>
</gene>
<dbReference type="EMBL" id="LBZO01000016">
    <property type="protein sequence ID" value="KKR73674.1"/>
    <property type="molecule type" value="Genomic_DNA"/>
</dbReference>
<evidence type="ECO:0000313" key="1">
    <source>
        <dbReference type="EMBL" id="KKR73674.1"/>
    </source>
</evidence>
<accession>A0A0G0T9P0</accession>
<reference evidence="1 2" key="1">
    <citation type="journal article" date="2015" name="Nature">
        <title>rRNA introns, odd ribosomes, and small enigmatic genomes across a large radiation of phyla.</title>
        <authorList>
            <person name="Brown C.T."/>
            <person name="Hug L.A."/>
            <person name="Thomas B.C."/>
            <person name="Sharon I."/>
            <person name="Castelle C.J."/>
            <person name="Singh A."/>
            <person name="Wilkins M.J."/>
            <person name="Williams K.H."/>
            <person name="Banfield J.F."/>
        </authorList>
    </citation>
    <scope>NUCLEOTIDE SEQUENCE [LARGE SCALE GENOMIC DNA]</scope>
</reference>
<dbReference type="AlphaFoldDB" id="A0A0G0T9P0"/>
<evidence type="ECO:0000313" key="2">
    <source>
        <dbReference type="Proteomes" id="UP000034013"/>
    </source>
</evidence>
<protein>
    <submittedName>
        <fullName evidence="1">Uncharacterized protein</fullName>
    </submittedName>
</protein>
<dbReference type="Proteomes" id="UP000034013">
    <property type="component" value="Unassembled WGS sequence"/>
</dbReference>
<sequence>MVLWANRQVRVEKAYTELDNLTRNPGLPRAEAEVANEVVNTALDKFSKINREIAKALEADGLAESILNIYFDEMFNQFSQDRLLFKHRIEAQTTAIIDSPIVEKSELTSALLSEDWTAKERRKALANFDKLHSGMKSQGIDGKYLRDLNMLWRWADGEVPEDVSVFKILDVADNLYGEAGAAFQEIWEAEGDWEKEGNDK</sequence>
<comment type="caution">
    <text evidence="1">The sequence shown here is derived from an EMBL/GenBank/DDBJ whole genome shotgun (WGS) entry which is preliminary data.</text>
</comment>
<proteinExistence type="predicted"/>